<dbReference type="SUPFAM" id="SSF52058">
    <property type="entry name" value="L domain-like"/>
    <property type="match status" value="1"/>
</dbReference>
<evidence type="ECO:0000313" key="2">
    <source>
        <dbReference type="Proteomes" id="UP000298652"/>
    </source>
</evidence>
<protein>
    <recommendedName>
        <fullName evidence="3">Leucine-rich repeat-containing N-terminal plant-type domain-containing protein</fullName>
    </recommendedName>
</protein>
<dbReference type="InterPro" id="IPR032675">
    <property type="entry name" value="LRR_dom_sf"/>
</dbReference>
<evidence type="ECO:0008006" key="3">
    <source>
        <dbReference type="Google" id="ProtNLM"/>
    </source>
</evidence>
<accession>A0A4U6UH78</accession>
<dbReference type="Proteomes" id="UP000298652">
    <property type="component" value="Chromosome 6"/>
</dbReference>
<evidence type="ECO:0000313" key="1">
    <source>
        <dbReference type="EMBL" id="TKW09837.1"/>
    </source>
</evidence>
<dbReference type="Gene3D" id="3.80.10.10">
    <property type="entry name" value="Ribonuclease Inhibitor"/>
    <property type="match status" value="1"/>
</dbReference>
<dbReference type="AlphaFoldDB" id="A0A4U6UH78"/>
<sequence length="140" mass="14930">MSSLRILRLPFNNIKGANPLPALATGCPLLEVEEIGLGSNEIDGEMMPDLCSSLPWLRKLILPNNDLNGVALPSLGQCANLESVSLSFNLLVGPIPTEMLLLLKLVDLVKQPHRSPGTALETLATTSLEAFLHPSPGVLT</sequence>
<gene>
    <name evidence="1" type="ORF">SEVIR_6G127300v2</name>
</gene>
<keyword evidence="2" id="KW-1185">Reference proteome</keyword>
<name>A0A4U6UH78_SETVI</name>
<dbReference type="Gramene" id="TKW09837">
    <property type="protein sequence ID" value="TKW09837"/>
    <property type="gene ID" value="SEVIR_6G127300v2"/>
</dbReference>
<dbReference type="PANTHER" id="PTHR48004">
    <property type="entry name" value="OS01G0149700 PROTEIN"/>
    <property type="match status" value="1"/>
</dbReference>
<proteinExistence type="predicted"/>
<dbReference type="EMBL" id="CM016557">
    <property type="protein sequence ID" value="TKW09837.1"/>
    <property type="molecule type" value="Genomic_DNA"/>
</dbReference>
<dbReference type="InterPro" id="IPR052941">
    <property type="entry name" value="StomDev_PlantInt_Reg"/>
</dbReference>
<dbReference type="PANTHER" id="PTHR48004:SF63">
    <property type="entry name" value="LRR RECEPTOR-LIKE SERINE_THREONINE-PROTEIN KINASE EFR"/>
    <property type="match status" value="1"/>
</dbReference>
<reference evidence="1" key="1">
    <citation type="submission" date="2019-03" db="EMBL/GenBank/DDBJ databases">
        <title>WGS assembly of Setaria viridis.</title>
        <authorList>
            <person name="Huang P."/>
            <person name="Jenkins J."/>
            <person name="Grimwood J."/>
            <person name="Barry K."/>
            <person name="Healey A."/>
            <person name="Mamidi S."/>
            <person name="Sreedasyam A."/>
            <person name="Shu S."/>
            <person name="Feldman M."/>
            <person name="Wu J."/>
            <person name="Yu Y."/>
            <person name="Chen C."/>
            <person name="Johnson J."/>
            <person name="Rokhsar D."/>
            <person name="Baxter I."/>
            <person name="Schmutz J."/>
            <person name="Brutnell T."/>
            <person name="Kellogg E."/>
        </authorList>
    </citation>
    <scope>NUCLEOTIDE SEQUENCE [LARGE SCALE GENOMIC DNA]</scope>
</reference>
<organism evidence="1 2">
    <name type="scientific">Setaria viridis</name>
    <name type="common">Green bristlegrass</name>
    <name type="synonym">Setaria italica subsp. viridis</name>
    <dbReference type="NCBI Taxonomy" id="4556"/>
    <lineage>
        <taxon>Eukaryota</taxon>
        <taxon>Viridiplantae</taxon>
        <taxon>Streptophyta</taxon>
        <taxon>Embryophyta</taxon>
        <taxon>Tracheophyta</taxon>
        <taxon>Spermatophyta</taxon>
        <taxon>Magnoliopsida</taxon>
        <taxon>Liliopsida</taxon>
        <taxon>Poales</taxon>
        <taxon>Poaceae</taxon>
        <taxon>PACMAD clade</taxon>
        <taxon>Panicoideae</taxon>
        <taxon>Panicodae</taxon>
        <taxon>Paniceae</taxon>
        <taxon>Cenchrinae</taxon>
        <taxon>Setaria</taxon>
    </lineage>
</organism>
<dbReference type="PROSITE" id="PS51257">
    <property type="entry name" value="PROKAR_LIPOPROTEIN"/>
    <property type="match status" value="1"/>
</dbReference>